<dbReference type="GO" id="GO:0016787">
    <property type="term" value="F:hydrolase activity"/>
    <property type="evidence" value="ECO:0007669"/>
    <property type="project" value="UniProtKB-KW"/>
</dbReference>
<dbReference type="SMART" id="SM00849">
    <property type="entry name" value="Lactamase_B"/>
    <property type="match status" value="1"/>
</dbReference>
<evidence type="ECO:0000256" key="3">
    <source>
        <dbReference type="ARBA" id="ARBA00022801"/>
    </source>
</evidence>
<dbReference type="CDD" id="cd06262">
    <property type="entry name" value="metallo-hydrolase-like_MBL-fold"/>
    <property type="match status" value="1"/>
</dbReference>
<evidence type="ECO:0000256" key="2">
    <source>
        <dbReference type="ARBA" id="ARBA00022723"/>
    </source>
</evidence>
<keyword evidence="8" id="KW-1185">Reference proteome</keyword>
<dbReference type="PANTHER" id="PTHR46233:SF3">
    <property type="entry name" value="HYDROXYACYLGLUTATHIONE HYDROLASE GLOC"/>
    <property type="match status" value="1"/>
</dbReference>
<keyword evidence="4" id="KW-0862">Zinc</keyword>
<evidence type="ECO:0000313" key="8">
    <source>
        <dbReference type="Proteomes" id="UP000306416"/>
    </source>
</evidence>
<feature type="region of interest" description="Disordered" evidence="5">
    <location>
        <begin position="190"/>
        <end position="209"/>
    </location>
</feature>
<dbReference type="Proteomes" id="UP000306416">
    <property type="component" value="Unassembled WGS sequence"/>
</dbReference>
<evidence type="ECO:0000313" key="7">
    <source>
        <dbReference type="EMBL" id="TGU70550.1"/>
    </source>
</evidence>
<dbReference type="AlphaFoldDB" id="A0A4S1CC36"/>
<keyword evidence="3 7" id="KW-0378">Hydrolase</keyword>
<organism evidence="7 8">
    <name type="scientific">Geomonas terrae</name>
    <dbReference type="NCBI Taxonomy" id="2562681"/>
    <lineage>
        <taxon>Bacteria</taxon>
        <taxon>Pseudomonadati</taxon>
        <taxon>Thermodesulfobacteriota</taxon>
        <taxon>Desulfuromonadia</taxon>
        <taxon>Geobacterales</taxon>
        <taxon>Geobacteraceae</taxon>
        <taxon>Geomonas</taxon>
    </lineage>
</organism>
<gene>
    <name evidence="7" type="ORF">E4633_16235</name>
</gene>
<dbReference type="InterPro" id="IPR051453">
    <property type="entry name" value="MBL_Glyoxalase_II"/>
</dbReference>
<name>A0A4S1CC36_9BACT</name>
<comment type="cofactor">
    <cofactor evidence="1">
        <name>Zn(2+)</name>
        <dbReference type="ChEBI" id="CHEBI:29105"/>
    </cofactor>
</comment>
<dbReference type="RefSeq" id="WP_135871686.1">
    <property type="nucleotide sequence ID" value="NZ_SRSC01000004.1"/>
</dbReference>
<dbReference type="PANTHER" id="PTHR46233">
    <property type="entry name" value="HYDROXYACYLGLUTATHIONE HYDROLASE GLOC"/>
    <property type="match status" value="1"/>
</dbReference>
<dbReference type="SUPFAM" id="SSF56281">
    <property type="entry name" value="Metallo-hydrolase/oxidoreductase"/>
    <property type="match status" value="1"/>
</dbReference>
<dbReference type="Gene3D" id="3.60.15.10">
    <property type="entry name" value="Ribonuclease Z/Hydroxyacylglutathione hydrolase-like"/>
    <property type="match status" value="1"/>
</dbReference>
<accession>A0A4S1CC36</accession>
<feature type="domain" description="Metallo-beta-lactamase" evidence="6">
    <location>
        <begin position="12"/>
        <end position="191"/>
    </location>
</feature>
<proteinExistence type="predicted"/>
<evidence type="ECO:0000256" key="5">
    <source>
        <dbReference type="SAM" id="MobiDB-lite"/>
    </source>
</evidence>
<protein>
    <submittedName>
        <fullName evidence="7">MBL fold metallo-hydrolase</fullName>
    </submittedName>
</protein>
<evidence type="ECO:0000256" key="1">
    <source>
        <dbReference type="ARBA" id="ARBA00001947"/>
    </source>
</evidence>
<dbReference type="InterPro" id="IPR001279">
    <property type="entry name" value="Metallo-B-lactamas"/>
</dbReference>
<comment type="caution">
    <text evidence="7">The sequence shown here is derived from an EMBL/GenBank/DDBJ whole genome shotgun (WGS) entry which is preliminary data.</text>
</comment>
<sequence length="209" mass="22767">MLFETIVVGPLGVNCFILGDKQSKEGMVVDPGADCDIVLATVAQFGINVKYIVNTHGHFDHMGCNRRLKEKTGAPLLAHKEDLNFLVHASRSAMKYGLTVEDSPEPDLFLTDGMQLQLGARVIEVLHTPGHTQGGCCLYLANEKLVITGDTLFADSVGRTDLPGGNHDQLITSIRTKLMALPDDTIVWPGHGPSSTIGQERRFNPYLND</sequence>
<dbReference type="InterPro" id="IPR036866">
    <property type="entry name" value="RibonucZ/Hydroxyglut_hydro"/>
</dbReference>
<dbReference type="GO" id="GO:0046872">
    <property type="term" value="F:metal ion binding"/>
    <property type="evidence" value="ECO:0007669"/>
    <property type="project" value="UniProtKB-KW"/>
</dbReference>
<evidence type="ECO:0000259" key="6">
    <source>
        <dbReference type="SMART" id="SM00849"/>
    </source>
</evidence>
<keyword evidence="2" id="KW-0479">Metal-binding</keyword>
<dbReference type="EMBL" id="SRSC01000004">
    <property type="protein sequence ID" value="TGU70550.1"/>
    <property type="molecule type" value="Genomic_DNA"/>
</dbReference>
<evidence type="ECO:0000256" key="4">
    <source>
        <dbReference type="ARBA" id="ARBA00022833"/>
    </source>
</evidence>
<dbReference type="Pfam" id="PF00753">
    <property type="entry name" value="Lactamase_B"/>
    <property type="match status" value="1"/>
</dbReference>
<reference evidence="7 8" key="1">
    <citation type="submission" date="2019-04" db="EMBL/GenBank/DDBJ databases">
        <title>Geobacter oryzae sp. nov., ferric-reducing bacteria isolated from paddy soil.</title>
        <authorList>
            <person name="Xu Z."/>
            <person name="Masuda Y."/>
            <person name="Itoh H."/>
            <person name="Senoo K."/>
        </authorList>
    </citation>
    <scope>NUCLEOTIDE SEQUENCE [LARGE SCALE GENOMIC DNA]</scope>
    <source>
        <strain evidence="7 8">Red111</strain>
    </source>
</reference>